<dbReference type="AlphaFoldDB" id="A0AAN9TLQ7"/>
<accession>A0AAN9TLQ7</accession>
<evidence type="ECO:0000256" key="12">
    <source>
        <dbReference type="SAM" id="Coils"/>
    </source>
</evidence>
<feature type="coiled-coil region" evidence="12">
    <location>
        <begin position="411"/>
        <end position="590"/>
    </location>
</feature>
<evidence type="ECO:0000256" key="10">
    <source>
        <dbReference type="PROSITE-ProRule" id="PRU00283"/>
    </source>
</evidence>
<protein>
    <recommendedName>
        <fullName evidence="11">Kinesin-like protein</fullName>
    </recommendedName>
</protein>
<comment type="function">
    <text evidence="9">Plus-end directed microtubule motor that may be used for anterograde axonal transport and could conceivably move cargos in fly neurons different than those moved by kinesin heavy chain or other plus-end directed motors.</text>
</comment>
<dbReference type="PROSITE" id="PS00411">
    <property type="entry name" value="KINESIN_MOTOR_1"/>
    <property type="match status" value="1"/>
</dbReference>
<evidence type="ECO:0000256" key="8">
    <source>
        <dbReference type="ARBA" id="ARBA00023212"/>
    </source>
</evidence>
<evidence type="ECO:0000256" key="5">
    <source>
        <dbReference type="ARBA" id="ARBA00022840"/>
    </source>
</evidence>
<feature type="binding site" evidence="10">
    <location>
        <begin position="149"/>
        <end position="156"/>
    </location>
    <ligand>
        <name>ATP</name>
        <dbReference type="ChEBI" id="CHEBI:30616"/>
    </ligand>
</feature>
<dbReference type="InterPro" id="IPR027417">
    <property type="entry name" value="P-loop_NTPase"/>
</dbReference>
<keyword evidence="2" id="KW-0963">Cytoplasm</keyword>
<evidence type="ECO:0000256" key="4">
    <source>
        <dbReference type="ARBA" id="ARBA00022741"/>
    </source>
</evidence>
<evidence type="ECO:0000256" key="11">
    <source>
        <dbReference type="RuleBase" id="RU000394"/>
    </source>
</evidence>
<keyword evidence="8" id="KW-0206">Cytoskeleton</keyword>
<feature type="domain" description="Kinesin motor" evidence="14">
    <location>
        <begin position="62"/>
        <end position="396"/>
    </location>
</feature>
<evidence type="ECO:0000256" key="9">
    <source>
        <dbReference type="ARBA" id="ARBA00060187"/>
    </source>
</evidence>
<reference evidence="15 16" key="1">
    <citation type="submission" date="2024-03" db="EMBL/GenBank/DDBJ databases">
        <title>Adaptation during the transition from Ophiocordyceps entomopathogen to insect associate is accompanied by gene loss and intensified selection.</title>
        <authorList>
            <person name="Ward C.M."/>
            <person name="Onetto C.A."/>
            <person name="Borneman A.R."/>
        </authorList>
    </citation>
    <scope>NUCLEOTIDE SEQUENCE [LARGE SCALE GENOMIC DNA]</scope>
    <source>
        <strain evidence="15">AWRI1</strain>
        <tissue evidence="15">Single Adult Female</tissue>
    </source>
</reference>
<comment type="subcellular location">
    <subcellularLocation>
        <location evidence="1">Cytoplasm</location>
        <location evidence="1">Cytoskeleton</location>
    </subcellularLocation>
</comment>
<dbReference type="PRINTS" id="PR00380">
    <property type="entry name" value="KINESINHEAVY"/>
</dbReference>
<evidence type="ECO:0000256" key="13">
    <source>
        <dbReference type="SAM" id="MobiDB-lite"/>
    </source>
</evidence>
<keyword evidence="5 10" id="KW-0067">ATP-binding</keyword>
<evidence type="ECO:0000313" key="15">
    <source>
        <dbReference type="EMBL" id="KAK7597899.1"/>
    </source>
</evidence>
<evidence type="ECO:0000256" key="7">
    <source>
        <dbReference type="ARBA" id="ARBA00023175"/>
    </source>
</evidence>
<comment type="caution">
    <text evidence="15">The sequence shown here is derived from an EMBL/GenBank/DDBJ whole genome shotgun (WGS) entry which is preliminary data.</text>
</comment>
<dbReference type="PANTHER" id="PTHR47969:SF21">
    <property type="entry name" value="KINESIN-LIKE PROTEIN"/>
    <property type="match status" value="1"/>
</dbReference>
<organism evidence="15 16">
    <name type="scientific">Parthenolecanium corni</name>
    <dbReference type="NCBI Taxonomy" id="536013"/>
    <lineage>
        <taxon>Eukaryota</taxon>
        <taxon>Metazoa</taxon>
        <taxon>Ecdysozoa</taxon>
        <taxon>Arthropoda</taxon>
        <taxon>Hexapoda</taxon>
        <taxon>Insecta</taxon>
        <taxon>Pterygota</taxon>
        <taxon>Neoptera</taxon>
        <taxon>Paraneoptera</taxon>
        <taxon>Hemiptera</taxon>
        <taxon>Sternorrhyncha</taxon>
        <taxon>Coccoidea</taxon>
        <taxon>Coccidae</taxon>
        <taxon>Parthenolecanium</taxon>
    </lineage>
</organism>
<dbReference type="GO" id="GO:0007018">
    <property type="term" value="P:microtubule-based movement"/>
    <property type="evidence" value="ECO:0007669"/>
    <property type="project" value="InterPro"/>
</dbReference>
<dbReference type="FunFam" id="3.40.850.10:FF:000029">
    <property type="entry name" value="Kinesin-like protein KIF17"/>
    <property type="match status" value="1"/>
</dbReference>
<keyword evidence="4 10" id="KW-0547">Nucleotide-binding</keyword>
<dbReference type="PANTHER" id="PTHR47969">
    <property type="entry name" value="CHROMOSOME-ASSOCIATED KINESIN KIF4A-RELATED"/>
    <property type="match status" value="1"/>
</dbReference>
<keyword evidence="6 12" id="KW-0175">Coiled coil</keyword>
<name>A0AAN9TLQ7_9HEMI</name>
<comment type="similarity">
    <text evidence="10 11">Belongs to the TRAFAC class myosin-kinesin ATPase superfamily. Kinesin family.</text>
</comment>
<dbReference type="InterPro" id="IPR036961">
    <property type="entry name" value="Kinesin_motor_dom_sf"/>
</dbReference>
<dbReference type="Gene3D" id="3.40.850.10">
    <property type="entry name" value="Kinesin motor domain"/>
    <property type="match status" value="1"/>
</dbReference>
<dbReference type="Proteomes" id="UP001367676">
    <property type="component" value="Unassembled WGS sequence"/>
</dbReference>
<evidence type="ECO:0000259" key="14">
    <source>
        <dbReference type="PROSITE" id="PS50067"/>
    </source>
</evidence>
<evidence type="ECO:0000313" key="16">
    <source>
        <dbReference type="Proteomes" id="UP001367676"/>
    </source>
</evidence>
<gene>
    <name evidence="15" type="ORF">V9T40_010124</name>
</gene>
<keyword evidence="16" id="KW-1185">Reference proteome</keyword>
<dbReference type="GO" id="GO:0005524">
    <property type="term" value="F:ATP binding"/>
    <property type="evidence" value="ECO:0007669"/>
    <property type="project" value="UniProtKB-UniRule"/>
</dbReference>
<dbReference type="GO" id="GO:0008017">
    <property type="term" value="F:microtubule binding"/>
    <property type="evidence" value="ECO:0007669"/>
    <property type="project" value="InterPro"/>
</dbReference>
<keyword evidence="7 10" id="KW-0505">Motor protein</keyword>
<dbReference type="InterPro" id="IPR027640">
    <property type="entry name" value="Kinesin-like_fam"/>
</dbReference>
<dbReference type="InterPro" id="IPR019821">
    <property type="entry name" value="Kinesin_motor_CS"/>
</dbReference>
<dbReference type="GO" id="GO:0005874">
    <property type="term" value="C:microtubule"/>
    <property type="evidence" value="ECO:0007669"/>
    <property type="project" value="UniProtKB-KW"/>
</dbReference>
<dbReference type="GO" id="GO:0003777">
    <property type="term" value="F:microtubule motor activity"/>
    <property type="evidence" value="ECO:0007669"/>
    <property type="project" value="InterPro"/>
</dbReference>
<feature type="region of interest" description="Disordered" evidence="13">
    <location>
        <begin position="731"/>
        <end position="754"/>
    </location>
</feature>
<dbReference type="Pfam" id="PF00225">
    <property type="entry name" value="Kinesin"/>
    <property type="match status" value="1"/>
</dbReference>
<sequence>MTSIDVALFDGISLKSPLDDFKSLNGFGSPTCDDTLRESTVSRVARSASKARRSESAKKQECVTVVVRCRPMSPKEKLMGYQQVVEMWTDQGTVLIRNPKENHKDPVKTFTFDAVYDWSSTQQDLFDETVRPLIESVLNGFNATIFAYGQTGTGKTYTMEGCKLAPTDGADERGVIPKSFEQIFTHISRTTNKQHLVRASYLEIYQEEIRDLLDKDPKKRYELKESKEIGVYVKGLRSFVCKSVKEIEHVMNVGNRNRTIGATDMNEHSSRSHAIFMITVEMSDLNGAKGQVRVGKLNLVDLAGSERQAKTGATGDRLKEASKINLSLSALGNVISALVDEKCQYIPYRDSKLTRLLQDSLGGNSKTLMVANIGPASYNYDESLTTLRYANRAKNIQNQPRINEDPKDALIRQYQEEIERLKILLVERTHKSHPVTTGEDLSWEQQNEYYNREAEELEQQKANILMGEDQSEEEKAKELQALEEKRRLVESERKYAMELNEKIHSMESKLLQGGKNIIDHTNEQQKALEKRMAEIRERKHQSLQMQKRLEEVEESAESIRLSYSNLLEEVEAKKKQLSKIVAKCQRVKQEISDSIEEHGQFRRDLELSQKNLMKEIKLDRLIIDNFVPLEERKNVEERLVYDDNEKSWRVLPDDNISYSIGRLVANPGYRRPTCEYTKELLNAREFHVGGENILLLELDPLPRTTKEYEGSAIPSSLKLMLQSALKEEDDIEIDAAPSRSSSRVRDRSRGTSVVRGASGIVRNGKYYPQSRGLVSK</sequence>
<evidence type="ECO:0000256" key="3">
    <source>
        <dbReference type="ARBA" id="ARBA00022701"/>
    </source>
</evidence>
<dbReference type="SUPFAM" id="SSF52540">
    <property type="entry name" value="P-loop containing nucleoside triphosphate hydrolases"/>
    <property type="match status" value="1"/>
</dbReference>
<dbReference type="InterPro" id="IPR001752">
    <property type="entry name" value="Kinesin_motor_dom"/>
</dbReference>
<proteinExistence type="inferred from homology"/>
<dbReference type="EMBL" id="JBBCAQ010000017">
    <property type="protein sequence ID" value="KAK7597899.1"/>
    <property type="molecule type" value="Genomic_DNA"/>
</dbReference>
<keyword evidence="3 11" id="KW-0493">Microtubule</keyword>
<evidence type="ECO:0000256" key="6">
    <source>
        <dbReference type="ARBA" id="ARBA00023054"/>
    </source>
</evidence>
<evidence type="ECO:0000256" key="2">
    <source>
        <dbReference type="ARBA" id="ARBA00022490"/>
    </source>
</evidence>
<evidence type="ECO:0000256" key="1">
    <source>
        <dbReference type="ARBA" id="ARBA00004245"/>
    </source>
</evidence>
<dbReference type="SMART" id="SM00129">
    <property type="entry name" value="KISc"/>
    <property type="match status" value="1"/>
</dbReference>
<dbReference type="PROSITE" id="PS50067">
    <property type="entry name" value="KINESIN_MOTOR_2"/>
    <property type="match status" value="1"/>
</dbReference>